<dbReference type="InterPro" id="IPR036034">
    <property type="entry name" value="PDZ_sf"/>
</dbReference>
<feature type="domain" description="PDZ" evidence="5">
    <location>
        <begin position="302"/>
        <end position="394"/>
    </location>
</feature>
<comment type="caution">
    <text evidence="6">The sequence shown here is derived from an EMBL/GenBank/DDBJ whole genome shotgun (WGS) entry which is preliminary data.</text>
</comment>
<evidence type="ECO:0000313" key="7">
    <source>
        <dbReference type="Proteomes" id="UP000322976"/>
    </source>
</evidence>
<evidence type="ECO:0000313" key="6">
    <source>
        <dbReference type="EMBL" id="TZE81379.1"/>
    </source>
</evidence>
<dbReference type="PANTHER" id="PTHR43343">
    <property type="entry name" value="PEPTIDASE S12"/>
    <property type="match status" value="1"/>
</dbReference>
<dbReference type="PRINTS" id="PR00834">
    <property type="entry name" value="PROTEASES2C"/>
</dbReference>
<keyword evidence="7" id="KW-1185">Reference proteome</keyword>
<dbReference type="InterPro" id="IPR009003">
    <property type="entry name" value="Peptidase_S1_PA"/>
</dbReference>
<reference evidence="6 7" key="1">
    <citation type="submission" date="2019-08" db="EMBL/GenBank/DDBJ databases">
        <title>Calorimonas adulescens gen. nov., sp. nov., an anaerobic thermophilic bacterium from Sakhalin hot spring.</title>
        <authorList>
            <person name="Khomyakova M.A."/>
            <person name="Merkel A.Y."/>
            <person name="Novikov A."/>
            <person name="Bonch-Osmolovskaya E.A."/>
            <person name="Slobodkin A.I."/>
        </authorList>
    </citation>
    <scope>NUCLEOTIDE SEQUENCE [LARGE SCALE GENOMIC DNA]</scope>
    <source>
        <strain evidence="6 7">A05MB</strain>
    </source>
</reference>
<keyword evidence="4" id="KW-0812">Transmembrane</keyword>
<evidence type="ECO:0000256" key="1">
    <source>
        <dbReference type="ARBA" id="ARBA00010541"/>
    </source>
</evidence>
<name>A0A5D8QB64_9THEO</name>
<dbReference type="InterPro" id="IPR051201">
    <property type="entry name" value="Chloro_Bact_Ser_Proteases"/>
</dbReference>
<dbReference type="PROSITE" id="PS50106">
    <property type="entry name" value="PDZ"/>
    <property type="match status" value="1"/>
</dbReference>
<dbReference type="Proteomes" id="UP000322976">
    <property type="component" value="Unassembled WGS sequence"/>
</dbReference>
<feature type="transmembrane region" description="Helical" evidence="4">
    <location>
        <begin position="42"/>
        <end position="64"/>
    </location>
</feature>
<organism evidence="6 7">
    <name type="scientific">Calorimonas adulescens</name>
    <dbReference type="NCBI Taxonomy" id="2606906"/>
    <lineage>
        <taxon>Bacteria</taxon>
        <taxon>Bacillati</taxon>
        <taxon>Bacillota</taxon>
        <taxon>Clostridia</taxon>
        <taxon>Thermoanaerobacterales</taxon>
        <taxon>Thermoanaerobacteraceae</taxon>
        <taxon>Calorimonas</taxon>
    </lineage>
</organism>
<dbReference type="SMART" id="SM00228">
    <property type="entry name" value="PDZ"/>
    <property type="match status" value="1"/>
</dbReference>
<dbReference type="Pfam" id="PF13365">
    <property type="entry name" value="Trypsin_2"/>
    <property type="match status" value="1"/>
</dbReference>
<dbReference type="SUPFAM" id="SSF50494">
    <property type="entry name" value="Trypsin-like serine proteases"/>
    <property type="match status" value="1"/>
</dbReference>
<keyword evidence="4" id="KW-0472">Membrane</keyword>
<dbReference type="EMBL" id="VTPS01000014">
    <property type="protein sequence ID" value="TZE81379.1"/>
    <property type="molecule type" value="Genomic_DNA"/>
</dbReference>
<evidence type="ECO:0000256" key="3">
    <source>
        <dbReference type="ARBA" id="ARBA00022801"/>
    </source>
</evidence>
<proteinExistence type="inferred from homology"/>
<keyword evidence="3" id="KW-0378">Hydrolase</keyword>
<dbReference type="PANTHER" id="PTHR43343:SF3">
    <property type="entry name" value="PROTEASE DO-LIKE 8, CHLOROPLASTIC"/>
    <property type="match status" value="1"/>
</dbReference>
<keyword evidence="2" id="KW-0645">Protease</keyword>
<keyword evidence="4" id="KW-1133">Transmembrane helix</keyword>
<gene>
    <name evidence="6" type="ORF">FWJ32_09360</name>
</gene>
<sequence>MLSPWGLCPPPFKNSGGDIMDNNDDIFKVVDNEVKRKDRFPWTVIIVVAIVSAMLGGLIVTYAVPRNYDSAVAATDVTIPEDSVSDLISSVAEKVSPAVVSVSNMALVNSNFQIKYVEQGSGTGVIFDKNGYIVTNNHVVEGAKRIEVGLTNGKKVVAKLIGTDSKTDLAVLKIDETNLPVATFGDSDKIKVGQLAIAIGNPLGEQYAGTVTAGIISGINRVLNVGDTKLKLIQTDAAINPGNSGGPLVNSKGEVIGITSVKLVSTGGSSNPFDIFGFGTPSGNPVEGMGFAIPINDAKPIINQLIKNGYVERPLMGVAVQEISSDDAKIYNLPVGLYVAQVQPGGPAETAGIMPGDVITAVDGKNVTTLDELQQIIYQHKVGDTITVTVVRNGKSMNMKVKLASSIGS</sequence>
<dbReference type="GO" id="GO:0004252">
    <property type="term" value="F:serine-type endopeptidase activity"/>
    <property type="evidence" value="ECO:0007669"/>
    <property type="project" value="InterPro"/>
</dbReference>
<evidence type="ECO:0000256" key="4">
    <source>
        <dbReference type="SAM" id="Phobius"/>
    </source>
</evidence>
<dbReference type="InterPro" id="IPR001940">
    <property type="entry name" value="Peptidase_S1C"/>
</dbReference>
<dbReference type="Gene3D" id="2.30.42.10">
    <property type="match status" value="1"/>
</dbReference>
<accession>A0A5D8QB64</accession>
<evidence type="ECO:0000259" key="5">
    <source>
        <dbReference type="PROSITE" id="PS50106"/>
    </source>
</evidence>
<dbReference type="SUPFAM" id="SSF50156">
    <property type="entry name" value="PDZ domain-like"/>
    <property type="match status" value="1"/>
</dbReference>
<dbReference type="GO" id="GO:0006508">
    <property type="term" value="P:proteolysis"/>
    <property type="evidence" value="ECO:0007669"/>
    <property type="project" value="UniProtKB-KW"/>
</dbReference>
<dbReference type="Pfam" id="PF13180">
    <property type="entry name" value="PDZ_2"/>
    <property type="match status" value="1"/>
</dbReference>
<dbReference type="InterPro" id="IPR043504">
    <property type="entry name" value="Peptidase_S1_PA_chymotrypsin"/>
</dbReference>
<dbReference type="InterPro" id="IPR001478">
    <property type="entry name" value="PDZ"/>
</dbReference>
<evidence type="ECO:0000256" key="2">
    <source>
        <dbReference type="ARBA" id="ARBA00022670"/>
    </source>
</evidence>
<comment type="similarity">
    <text evidence="1">Belongs to the peptidase S1C family.</text>
</comment>
<protein>
    <submittedName>
        <fullName evidence="6">PDZ domain-containing protein</fullName>
    </submittedName>
</protein>
<dbReference type="Gene3D" id="2.40.10.10">
    <property type="entry name" value="Trypsin-like serine proteases"/>
    <property type="match status" value="2"/>
</dbReference>
<dbReference type="AlphaFoldDB" id="A0A5D8QB64"/>